<gene>
    <name evidence="2" type="ORF">GQA94_05610</name>
</gene>
<accession>A0A6I6LKI8</accession>
<dbReference type="OrthoDB" id="7030912at2"/>
<proteinExistence type="predicted"/>
<dbReference type="Proteomes" id="UP000438983">
    <property type="component" value="Chromosome"/>
</dbReference>
<dbReference type="Gene3D" id="1.20.120.680">
    <property type="entry name" value="Formiminotetrahydrofolate cyclodeaminase monomer, up-and-down helical bundle"/>
    <property type="match status" value="1"/>
</dbReference>
<name>A0A6I6LKI8_STUST</name>
<evidence type="ECO:0000313" key="3">
    <source>
        <dbReference type="Proteomes" id="UP000438983"/>
    </source>
</evidence>
<sequence>MTDGSSVWALSLADFRDATAADGPTPGCGAAAAVVSDIGLALVLKGLRISEAHGSEPARRELVAAVESLIGRPGAFADADIAAFQSYLHARHDEHASTDTQAASRQACAVPLATARSSLQALQLANQAWPRVIAVVQSDVQAGALMIHAGLCAALVNVQANLGSIDDPASREQVARWHRQLRAQADDHLQCLSARVGQSLVG</sequence>
<reference evidence="2 3" key="1">
    <citation type="submission" date="2019-12" db="EMBL/GenBank/DDBJ databases">
        <title>Complete genome sequence of Pseudomonas stutzeri.</title>
        <authorList>
            <person name="Lim S.R."/>
            <person name="Kim J.H."/>
        </authorList>
    </citation>
    <scope>NUCLEOTIDE SEQUENCE [LARGE SCALE GENOMIC DNA]</scope>
    <source>
        <strain evidence="2 3">PM101005</strain>
    </source>
</reference>
<feature type="domain" description="Cyclodeaminase/cyclohydrolase" evidence="1">
    <location>
        <begin position="11"/>
        <end position="175"/>
    </location>
</feature>
<dbReference type="GO" id="GO:0003824">
    <property type="term" value="F:catalytic activity"/>
    <property type="evidence" value="ECO:0007669"/>
    <property type="project" value="InterPro"/>
</dbReference>
<dbReference type="InterPro" id="IPR007044">
    <property type="entry name" value="Cyclodeamin/CycHdrlase"/>
</dbReference>
<evidence type="ECO:0000259" key="1">
    <source>
        <dbReference type="Pfam" id="PF04961"/>
    </source>
</evidence>
<organism evidence="2 3">
    <name type="scientific">Stutzerimonas stutzeri</name>
    <name type="common">Pseudomonas stutzeri</name>
    <dbReference type="NCBI Taxonomy" id="316"/>
    <lineage>
        <taxon>Bacteria</taxon>
        <taxon>Pseudomonadati</taxon>
        <taxon>Pseudomonadota</taxon>
        <taxon>Gammaproteobacteria</taxon>
        <taxon>Pseudomonadales</taxon>
        <taxon>Pseudomonadaceae</taxon>
        <taxon>Stutzerimonas</taxon>
    </lineage>
</organism>
<evidence type="ECO:0000313" key="2">
    <source>
        <dbReference type="EMBL" id="QGZ29570.1"/>
    </source>
</evidence>
<dbReference type="AlphaFoldDB" id="A0A6I6LKI8"/>
<dbReference type="EMBL" id="CP046902">
    <property type="protein sequence ID" value="QGZ29570.1"/>
    <property type="molecule type" value="Genomic_DNA"/>
</dbReference>
<protein>
    <recommendedName>
        <fullName evidence="1">Cyclodeaminase/cyclohydrolase domain-containing protein</fullName>
    </recommendedName>
</protein>
<dbReference type="Pfam" id="PF04961">
    <property type="entry name" value="FTCD_C"/>
    <property type="match status" value="1"/>
</dbReference>
<dbReference type="InterPro" id="IPR036178">
    <property type="entry name" value="Formintransfe-cycloase-like_sf"/>
</dbReference>
<dbReference type="RefSeq" id="WP_158187151.1">
    <property type="nucleotide sequence ID" value="NZ_CP046902.1"/>
</dbReference>
<dbReference type="SUPFAM" id="SSF101262">
    <property type="entry name" value="Methenyltetrahydrofolate cyclohydrolase-like"/>
    <property type="match status" value="1"/>
</dbReference>